<sequence>MNMLFGALNVLLGLVLSLTPFRLAPVCSQMTPHGAPMKCYYSGLFIVAMGAAVVVLSLFALLRRGRGWAAVLAAFAAIVAAIACLLVPAGVIPLRGAGWVCGLCGDASHACRAVTMPFVRKFAAAIVAVNVVSLILSFVRGGR</sequence>
<keyword evidence="1" id="KW-0812">Transmembrane</keyword>
<accession>A0A6L5Y9J7</accession>
<evidence type="ECO:0000313" key="2">
    <source>
        <dbReference type="EMBL" id="MST54873.1"/>
    </source>
</evidence>
<feature type="transmembrane region" description="Helical" evidence="1">
    <location>
        <begin position="122"/>
        <end position="139"/>
    </location>
</feature>
<keyword evidence="1" id="KW-0472">Membrane</keyword>
<proteinExistence type="predicted"/>
<organism evidence="2 3">
    <name type="scientific">Pyramidobacter porci</name>
    <dbReference type="NCBI Taxonomy" id="2605789"/>
    <lineage>
        <taxon>Bacteria</taxon>
        <taxon>Thermotogati</taxon>
        <taxon>Synergistota</taxon>
        <taxon>Synergistia</taxon>
        <taxon>Synergistales</taxon>
        <taxon>Dethiosulfovibrionaceae</taxon>
        <taxon>Pyramidobacter</taxon>
    </lineage>
</organism>
<reference evidence="2 3" key="1">
    <citation type="submission" date="2019-08" db="EMBL/GenBank/DDBJ databases">
        <title>In-depth cultivation of the pig gut microbiome towards novel bacterial diversity and tailored functional studies.</title>
        <authorList>
            <person name="Wylensek D."/>
            <person name="Hitch T.C.A."/>
            <person name="Clavel T."/>
        </authorList>
    </citation>
    <scope>NUCLEOTIDE SEQUENCE [LARGE SCALE GENOMIC DNA]</scope>
    <source>
        <strain evidence="2 3">SM-530-WT-4B</strain>
    </source>
</reference>
<comment type="caution">
    <text evidence="2">The sequence shown here is derived from an EMBL/GenBank/DDBJ whole genome shotgun (WGS) entry which is preliminary data.</text>
</comment>
<gene>
    <name evidence="2" type="ORF">FYJ74_02245</name>
</gene>
<dbReference type="Proteomes" id="UP000473699">
    <property type="component" value="Unassembled WGS sequence"/>
</dbReference>
<evidence type="ECO:0000313" key="3">
    <source>
        <dbReference type="Proteomes" id="UP000473699"/>
    </source>
</evidence>
<name>A0A6L5Y9J7_9BACT</name>
<keyword evidence="3" id="KW-1185">Reference proteome</keyword>
<dbReference type="AlphaFoldDB" id="A0A6L5Y9J7"/>
<protein>
    <submittedName>
        <fullName evidence="2">DUF4418 family protein</fullName>
    </submittedName>
</protein>
<dbReference type="InterPro" id="IPR025531">
    <property type="entry name" value="DUF4418"/>
</dbReference>
<feature type="transmembrane region" description="Helical" evidence="1">
    <location>
        <begin position="69"/>
        <end position="89"/>
    </location>
</feature>
<keyword evidence="1" id="KW-1133">Transmembrane helix</keyword>
<feature type="transmembrane region" description="Helical" evidence="1">
    <location>
        <begin position="39"/>
        <end position="62"/>
    </location>
</feature>
<dbReference type="Pfam" id="PF14387">
    <property type="entry name" value="DUF4418"/>
    <property type="match status" value="1"/>
</dbReference>
<dbReference type="EMBL" id="VUNH01000002">
    <property type="protein sequence ID" value="MST54873.1"/>
    <property type="molecule type" value="Genomic_DNA"/>
</dbReference>
<evidence type="ECO:0000256" key="1">
    <source>
        <dbReference type="SAM" id="Phobius"/>
    </source>
</evidence>